<dbReference type="OrthoDB" id="10547700at2759"/>
<sequence length="115" mass="12807">MEVPVYNENVPPLPPPLRLTSIPDRPGAMALGWAGNYTDFSHLHGSVVFVLQTRFCACKYFDPAHVSPWQTLIMVGVTRIYFHMLFSTRGDGKVSSENQIKQAVPTLVCTCVDKP</sequence>
<protein>
    <submittedName>
        <fullName evidence="1">Uncharacterized protein</fullName>
    </submittedName>
</protein>
<reference evidence="1 2" key="1">
    <citation type="submission" date="2018-11" db="EMBL/GenBank/DDBJ databases">
        <authorList>
            <consortium name="Pathogen Informatics"/>
        </authorList>
    </citation>
    <scope>NUCLEOTIDE SEQUENCE [LARGE SCALE GENOMIC DNA]</scope>
</reference>
<gene>
    <name evidence="1" type="ORF">DILT_LOCUS16281</name>
</gene>
<name>A0A3P7N266_DIBLA</name>
<dbReference type="EMBL" id="UYRU01084012">
    <property type="protein sequence ID" value="VDN33610.1"/>
    <property type="molecule type" value="Genomic_DNA"/>
</dbReference>
<organism evidence="1 2">
    <name type="scientific">Dibothriocephalus latus</name>
    <name type="common">Fish tapeworm</name>
    <name type="synonym">Diphyllobothrium latum</name>
    <dbReference type="NCBI Taxonomy" id="60516"/>
    <lineage>
        <taxon>Eukaryota</taxon>
        <taxon>Metazoa</taxon>
        <taxon>Spiralia</taxon>
        <taxon>Lophotrochozoa</taxon>
        <taxon>Platyhelminthes</taxon>
        <taxon>Cestoda</taxon>
        <taxon>Eucestoda</taxon>
        <taxon>Diphyllobothriidea</taxon>
        <taxon>Diphyllobothriidae</taxon>
        <taxon>Dibothriocephalus</taxon>
    </lineage>
</organism>
<dbReference type="Proteomes" id="UP000281553">
    <property type="component" value="Unassembled WGS sequence"/>
</dbReference>
<evidence type="ECO:0000313" key="2">
    <source>
        <dbReference type="Proteomes" id="UP000281553"/>
    </source>
</evidence>
<evidence type="ECO:0000313" key="1">
    <source>
        <dbReference type="EMBL" id="VDN33610.1"/>
    </source>
</evidence>
<dbReference type="AlphaFoldDB" id="A0A3P7N266"/>
<accession>A0A3P7N266</accession>
<proteinExistence type="predicted"/>
<keyword evidence="2" id="KW-1185">Reference proteome</keyword>